<dbReference type="GO" id="GO:0043565">
    <property type="term" value="F:sequence-specific DNA binding"/>
    <property type="evidence" value="ECO:0007669"/>
    <property type="project" value="InterPro"/>
</dbReference>
<sequence length="291" mass="31661">MHGITQSTATDGTALGARDRAHFWRAPGFDNLECLAATFVTHAFTPHTHETYVVGAMEAGVQAHAIRGTRAHCGPGDLYMLNPDVLHDGAPCDSGYRYRMTYPSVGLLRAIQQDLTGRTRGGTPTFRTPSAHDPLMARALIAAHQAMQAEGRALESDERMYTVLARLLIRYADLPGPATGTREPGPIGRVRDYLAAHYAENVDLETLAQVANLSRAHLIRSFKRSCGQTPHAFLTDLRVRAARRALEAGARPLDVALACGFADQSHLTRAFKARTGVTPAVYRGQRPTTHS</sequence>
<dbReference type="EMBL" id="JACEON010000004">
    <property type="protein sequence ID" value="MBA4611073.1"/>
    <property type="molecule type" value="Genomic_DNA"/>
</dbReference>
<dbReference type="InterPro" id="IPR050204">
    <property type="entry name" value="AraC_XylS_family_regulators"/>
</dbReference>
<comment type="caution">
    <text evidence="5">The sequence shown here is derived from an EMBL/GenBank/DDBJ whole genome shotgun (WGS) entry which is preliminary data.</text>
</comment>
<dbReference type="Pfam" id="PF02311">
    <property type="entry name" value="AraC_binding"/>
    <property type="match status" value="1"/>
</dbReference>
<reference evidence="5 6" key="1">
    <citation type="submission" date="2020-07" db="EMBL/GenBank/DDBJ databases">
        <authorList>
            <person name="Li M."/>
        </authorList>
    </citation>
    <scope>NUCLEOTIDE SEQUENCE [LARGE SCALE GENOMIC DNA]</scope>
    <source>
        <strain evidence="5 6">DSM 23284</strain>
    </source>
</reference>
<evidence type="ECO:0000259" key="4">
    <source>
        <dbReference type="PROSITE" id="PS01124"/>
    </source>
</evidence>
<evidence type="ECO:0000256" key="2">
    <source>
        <dbReference type="ARBA" id="ARBA00023125"/>
    </source>
</evidence>
<dbReference type="SUPFAM" id="SSF51215">
    <property type="entry name" value="Regulatory protein AraC"/>
    <property type="match status" value="1"/>
</dbReference>
<evidence type="ECO:0000256" key="3">
    <source>
        <dbReference type="ARBA" id="ARBA00023163"/>
    </source>
</evidence>
<dbReference type="AlphaFoldDB" id="A0A838XVU2"/>
<organism evidence="5 6">
    <name type="scientific">Stappia taiwanensis</name>
    <dbReference type="NCBI Taxonomy" id="992267"/>
    <lineage>
        <taxon>Bacteria</taxon>
        <taxon>Pseudomonadati</taxon>
        <taxon>Pseudomonadota</taxon>
        <taxon>Alphaproteobacteria</taxon>
        <taxon>Hyphomicrobiales</taxon>
        <taxon>Stappiaceae</taxon>
        <taxon>Stappia</taxon>
    </lineage>
</organism>
<evidence type="ECO:0000313" key="6">
    <source>
        <dbReference type="Proteomes" id="UP000559404"/>
    </source>
</evidence>
<evidence type="ECO:0000256" key="1">
    <source>
        <dbReference type="ARBA" id="ARBA00023015"/>
    </source>
</evidence>
<dbReference type="SUPFAM" id="SSF46689">
    <property type="entry name" value="Homeodomain-like"/>
    <property type="match status" value="2"/>
</dbReference>
<dbReference type="SMART" id="SM00342">
    <property type="entry name" value="HTH_ARAC"/>
    <property type="match status" value="1"/>
</dbReference>
<dbReference type="InterPro" id="IPR003313">
    <property type="entry name" value="AraC-bd"/>
</dbReference>
<dbReference type="InterPro" id="IPR009057">
    <property type="entry name" value="Homeodomain-like_sf"/>
</dbReference>
<dbReference type="PANTHER" id="PTHR46796">
    <property type="entry name" value="HTH-TYPE TRANSCRIPTIONAL ACTIVATOR RHAS-RELATED"/>
    <property type="match status" value="1"/>
</dbReference>
<feature type="domain" description="HTH araC/xylS-type" evidence="4">
    <location>
        <begin position="188"/>
        <end position="285"/>
    </location>
</feature>
<keyword evidence="1" id="KW-0805">Transcription regulation</keyword>
<reference evidence="5 6" key="2">
    <citation type="submission" date="2020-08" db="EMBL/GenBank/DDBJ databases">
        <title>Stappia taiwanensis sp. nov., isolated from a coastal thermal spring.</title>
        <authorList>
            <person name="Kampfer P."/>
        </authorList>
    </citation>
    <scope>NUCLEOTIDE SEQUENCE [LARGE SCALE GENOMIC DNA]</scope>
    <source>
        <strain evidence="5 6">DSM 23284</strain>
    </source>
</reference>
<proteinExistence type="predicted"/>
<dbReference type="Gene3D" id="1.10.10.60">
    <property type="entry name" value="Homeodomain-like"/>
    <property type="match status" value="1"/>
</dbReference>
<dbReference type="InterPro" id="IPR037923">
    <property type="entry name" value="HTH-like"/>
</dbReference>
<name>A0A838XVU2_9HYPH</name>
<dbReference type="Pfam" id="PF12833">
    <property type="entry name" value="HTH_18"/>
    <property type="match status" value="1"/>
</dbReference>
<dbReference type="GO" id="GO:0003700">
    <property type="term" value="F:DNA-binding transcription factor activity"/>
    <property type="evidence" value="ECO:0007669"/>
    <property type="project" value="InterPro"/>
</dbReference>
<keyword evidence="3" id="KW-0804">Transcription</keyword>
<dbReference type="InterPro" id="IPR018060">
    <property type="entry name" value="HTH_AraC"/>
</dbReference>
<accession>A0A838XVU2</accession>
<dbReference type="Proteomes" id="UP000559404">
    <property type="component" value="Unassembled WGS sequence"/>
</dbReference>
<dbReference type="RefSeq" id="WP_181759280.1">
    <property type="nucleotide sequence ID" value="NZ_BMCR01000002.1"/>
</dbReference>
<keyword evidence="2" id="KW-0238">DNA-binding</keyword>
<evidence type="ECO:0000313" key="5">
    <source>
        <dbReference type="EMBL" id="MBA4611073.1"/>
    </source>
</evidence>
<keyword evidence="6" id="KW-1185">Reference proteome</keyword>
<dbReference type="PROSITE" id="PS01124">
    <property type="entry name" value="HTH_ARAC_FAMILY_2"/>
    <property type="match status" value="1"/>
</dbReference>
<gene>
    <name evidence="5" type="ORF">H1W37_05395</name>
</gene>
<dbReference type="PANTHER" id="PTHR46796:SF2">
    <property type="entry name" value="TRANSCRIPTIONAL REGULATORY PROTEIN"/>
    <property type="match status" value="1"/>
</dbReference>
<protein>
    <submittedName>
        <fullName evidence="5">AraC family transcriptional regulator</fullName>
    </submittedName>
</protein>